<name>A0A183DYP3_9BILA</name>
<sequence>MASSVTLPAVSVHLPILVKRIMRGELAEDSRYENPDIFVPNNLKDQEQNDLSLWAVRKKHFRETEEWKRKKRRVRTKIRAMGRINLALIIARMPVSLRL</sequence>
<organism evidence="3">
    <name type="scientific">Gongylonema pulchrum</name>
    <dbReference type="NCBI Taxonomy" id="637853"/>
    <lineage>
        <taxon>Eukaryota</taxon>
        <taxon>Metazoa</taxon>
        <taxon>Ecdysozoa</taxon>
        <taxon>Nematoda</taxon>
        <taxon>Chromadorea</taxon>
        <taxon>Rhabditida</taxon>
        <taxon>Spirurina</taxon>
        <taxon>Spiruromorpha</taxon>
        <taxon>Spiruroidea</taxon>
        <taxon>Gongylonematidae</taxon>
        <taxon>Gongylonema</taxon>
    </lineage>
</organism>
<gene>
    <name evidence="1" type="ORF">GPUH_LOCUS13834</name>
</gene>
<dbReference type="AlphaFoldDB" id="A0A183DYP3"/>
<dbReference type="Proteomes" id="UP000271098">
    <property type="component" value="Unassembled WGS sequence"/>
</dbReference>
<evidence type="ECO:0000313" key="2">
    <source>
        <dbReference type="Proteomes" id="UP000271098"/>
    </source>
</evidence>
<protein>
    <submittedName>
        <fullName evidence="1 3">Uncharacterized protein</fullName>
    </submittedName>
</protein>
<keyword evidence="2" id="KW-1185">Reference proteome</keyword>
<evidence type="ECO:0000313" key="1">
    <source>
        <dbReference type="EMBL" id="VDN23084.1"/>
    </source>
</evidence>
<accession>A0A183DYP3</accession>
<reference evidence="3" key="1">
    <citation type="submission" date="2016-06" db="UniProtKB">
        <authorList>
            <consortium name="WormBaseParasite"/>
        </authorList>
    </citation>
    <scope>IDENTIFICATION</scope>
</reference>
<evidence type="ECO:0000313" key="3">
    <source>
        <dbReference type="WBParaSite" id="GPUH_0001384901-mRNA-1"/>
    </source>
</evidence>
<dbReference type="WBParaSite" id="GPUH_0001384901-mRNA-1">
    <property type="protein sequence ID" value="GPUH_0001384901-mRNA-1"/>
    <property type="gene ID" value="GPUH_0001384901"/>
</dbReference>
<dbReference type="EMBL" id="UYRT01080618">
    <property type="protein sequence ID" value="VDN23084.1"/>
    <property type="molecule type" value="Genomic_DNA"/>
</dbReference>
<proteinExistence type="predicted"/>
<reference evidence="1 2" key="2">
    <citation type="submission" date="2018-11" db="EMBL/GenBank/DDBJ databases">
        <authorList>
            <consortium name="Pathogen Informatics"/>
        </authorList>
    </citation>
    <scope>NUCLEOTIDE SEQUENCE [LARGE SCALE GENOMIC DNA]</scope>
</reference>